<evidence type="ECO:0000313" key="2">
    <source>
        <dbReference type="EMBL" id="GEM74260.1"/>
    </source>
</evidence>
<dbReference type="InterPro" id="IPR032389">
    <property type="entry name" value="GspB_C"/>
</dbReference>
<sequence>MSMTKHFGAFLIPVTLSAIGSAWYLGVFNPRSEPLTIVETVQPVPLPKETLSLPTRVMKPKFESLDYPEQQTLQSLQREWPVAKVRRVIGSFTAQAGNDTLSANETNKAMLKNKVPTSPTMNSQDTLGVTLSDIDLTSLSPELASTVEDVLTNRDGYSGSKRYSDSTAANVSQLEADKERWRGRLPALNFQIHIYSSDEQRRWVKINDVEYHQGDLIDNQILLKEISSHGVIIEFQGEQISIPSTYQWKG</sequence>
<reference evidence="2 3" key="1">
    <citation type="submission" date="2019-07" db="EMBL/GenBank/DDBJ databases">
        <title>Whole genome shotgun sequence of Vibrio sagamiensis NBRC 104589.</title>
        <authorList>
            <person name="Hosoyama A."/>
            <person name="Uohara A."/>
            <person name="Ohji S."/>
            <person name="Ichikawa N."/>
        </authorList>
    </citation>
    <scope>NUCLEOTIDE SEQUENCE [LARGE SCALE GENOMIC DNA]</scope>
    <source>
        <strain evidence="2 3">NBRC 104589</strain>
    </source>
</reference>
<evidence type="ECO:0000259" key="1">
    <source>
        <dbReference type="Pfam" id="PF16537"/>
    </source>
</evidence>
<accession>A0A511QAD7</accession>
<organism evidence="2 3">
    <name type="scientific">Vibrio sagamiensis NBRC 104589</name>
    <dbReference type="NCBI Taxonomy" id="1219064"/>
    <lineage>
        <taxon>Bacteria</taxon>
        <taxon>Pseudomonadati</taxon>
        <taxon>Pseudomonadota</taxon>
        <taxon>Gammaproteobacteria</taxon>
        <taxon>Vibrionales</taxon>
        <taxon>Vibrionaceae</taxon>
        <taxon>Vibrio</taxon>
    </lineage>
</organism>
<protein>
    <submittedName>
        <fullName evidence="2">General secretion pathway protein GspB</fullName>
    </submittedName>
</protein>
<name>A0A511QAD7_9VIBR</name>
<feature type="domain" description="Type II secretion system protein GspB C-terminal" evidence="1">
    <location>
        <begin position="185"/>
        <end position="243"/>
    </location>
</feature>
<dbReference type="GO" id="GO:0015627">
    <property type="term" value="C:type II protein secretion system complex"/>
    <property type="evidence" value="ECO:0007669"/>
    <property type="project" value="InterPro"/>
</dbReference>
<dbReference type="AlphaFoldDB" id="A0A511QAD7"/>
<comment type="caution">
    <text evidence="2">The sequence shown here is derived from an EMBL/GenBank/DDBJ whole genome shotgun (WGS) entry which is preliminary data.</text>
</comment>
<dbReference type="Proteomes" id="UP000321922">
    <property type="component" value="Unassembled WGS sequence"/>
</dbReference>
<dbReference type="RefSeq" id="WP_039978805.1">
    <property type="nucleotide sequence ID" value="NZ_BAOJ01000005.1"/>
</dbReference>
<dbReference type="OrthoDB" id="5432325at2"/>
<keyword evidence="3" id="KW-1185">Reference proteome</keyword>
<gene>
    <name evidence="2" type="ORF">VSA01S_03720</name>
</gene>
<dbReference type="EMBL" id="BJXJ01000002">
    <property type="protein sequence ID" value="GEM74260.1"/>
    <property type="molecule type" value="Genomic_DNA"/>
</dbReference>
<evidence type="ECO:0000313" key="3">
    <source>
        <dbReference type="Proteomes" id="UP000321922"/>
    </source>
</evidence>
<dbReference type="Pfam" id="PF16537">
    <property type="entry name" value="T2SSB"/>
    <property type="match status" value="1"/>
</dbReference>
<proteinExistence type="predicted"/>